<evidence type="ECO:0000256" key="1">
    <source>
        <dbReference type="SAM" id="MobiDB-lite"/>
    </source>
</evidence>
<proteinExistence type="predicted"/>
<evidence type="ECO:0000313" key="3">
    <source>
        <dbReference type="EMBL" id="KAK3671142.1"/>
    </source>
</evidence>
<sequence length="230" mass="24499">MQFKMIANETAVGCCPIGYGCTIDNSNHQTCISVVQSYQTVSIASCVSSSPGSVTSFAIPTDASWSESSSSGIESITAFTVEAPLIDIRWRPRDLVALSTSMSAATVSSTGSTSTSSQTGSPTPNPGLSTTAKVAIGVVIPVVILALIAGALLVWRRRRTRQKGQGAQVAHHYQEVKPHSPDHNTAELRGEQVYEMENSARQPELDNGKHAVQERHELAGDDPVRDLPKP</sequence>
<feature type="compositionally biased region" description="Low complexity" evidence="1">
    <location>
        <begin position="107"/>
        <end position="122"/>
    </location>
</feature>
<protein>
    <submittedName>
        <fullName evidence="3">Uncharacterized protein</fullName>
    </submittedName>
</protein>
<keyword evidence="2" id="KW-0472">Membrane</keyword>
<gene>
    <name evidence="3" type="ORF">LTR78_008943</name>
</gene>
<dbReference type="EMBL" id="JAUTXT010000046">
    <property type="protein sequence ID" value="KAK3671142.1"/>
    <property type="molecule type" value="Genomic_DNA"/>
</dbReference>
<evidence type="ECO:0000313" key="4">
    <source>
        <dbReference type="Proteomes" id="UP001274830"/>
    </source>
</evidence>
<dbReference type="Proteomes" id="UP001274830">
    <property type="component" value="Unassembled WGS sequence"/>
</dbReference>
<accession>A0AAE0TSG8</accession>
<keyword evidence="4" id="KW-1185">Reference proteome</keyword>
<feature type="compositionally biased region" description="Basic and acidic residues" evidence="1">
    <location>
        <begin position="172"/>
        <end position="192"/>
    </location>
</feature>
<dbReference type="CDD" id="cd12087">
    <property type="entry name" value="TM_EGFR-like"/>
    <property type="match status" value="1"/>
</dbReference>
<feature type="transmembrane region" description="Helical" evidence="2">
    <location>
        <begin position="134"/>
        <end position="155"/>
    </location>
</feature>
<name>A0AAE0TSG8_9PEZI</name>
<feature type="compositionally biased region" description="Basic and acidic residues" evidence="1">
    <location>
        <begin position="203"/>
        <end position="230"/>
    </location>
</feature>
<evidence type="ECO:0000256" key="2">
    <source>
        <dbReference type="SAM" id="Phobius"/>
    </source>
</evidence>
<feature type="region of interest" description="Disordered" evidence="1">
    <location>
        <begin position="165"/>
        <end position="230"/>
    </location>
</feature>
<reference evidence="3" key="1">
    <citation type="submission" date="2023-07" db="EMBL/GenBank/DDBJ databases">
        <title>Black Yeasts Isolated from many extreme environments.</title>
        <authorList>
            <person name="Coleine C."/>
            <person name="Stajich J.E."/>
            <person name="Selbmann L."/>
        </authorList>
    </citation>
    <scope>NUCLEOTIDE SEQUENCE</scope>
    <source>
        <strain evidence="3">CCFEE 5485</strain>
    </source>
</reference>
<keyword evidence="2" id="KW-1133">Transmembrane helix</keyword>
<organism evidence="3 4">
    <name type="scientific">Recurvomyces mirabilis</name>
    <dbReference type="NCBI Taxonomy" id="574656"/>
    <lineage>
        <taxon>Eukaryota</taxon>
        <taxon>Fungi</taxon>
        <taxon>Dikarya</taxon>
        <taxon>Ascomycota</taxon>
        <taxon>Pezizomycotina</taxon>
        <taxon>Dothideomycetes</taxon>
        <taxon>Dothideomycetidae</taxon>
        <taxon>Mycosphaerellales</taxon>
        <taxon>Teratosphaeriaceae</taxon>
        <taxon>Recurvomyces</taxon>
    </lineage>
</organism>
<comment type="caution">
    <text evidence="3">The sequence shown here is derived from an EMBL/GenBank/DDBJ whole genome shotgun (WGS) entry which is preliminary data.</text>
</comment>
<feature type="region of interest" description="Disordered" evidence="1">
    <location>
        <begin position="107"/>
        <end position="126"/>
    </location>
</feature>
<keyword evidence="2" id="KW-0812">Transmembrane</keyword>
<dbReference type="AlphaFoldDB" id="A0AAE0TSG8"/>
<dbReference type="PROSITE" id="PS51257">
    <property type="entry name" value="PROKAR_LIPOPROTEIN"/>
    <property type="match status" value="1"/>
</dbReference>